<dbReference type="InterPro" id="IPR001268">
    <property type="entry name" value="NADH_UbQ_OxRdtase_30kDa_su"/>
</dbReference>
<dbReference type="GO" id="GO:0048038">
    <property type="term" value="F:quinone binding"/>
    <property type="evidence" value="ECO:0007669"/>
    <property type="project" value="UniProtKB-KW"/>
</dbReference>
<gene>
    <name evidence="3" type="primary">nuoC</name>
    <name evidence="8" type="ORF">SOCEGT47_005910</name>
</gene>
<dbReference type="GO" id="GO:0005886">
    <property type="term" value="C:plasma membrane"/>
    <property type="evidence" value="ECO:0007669"/>
    <property type="project" value="UniProtKB-SubCell"/>
</dbReference>
<comment type="subcellular location">
    <subcellularLocation>
        <location evidence="3">Cell membrane</location>
        <topology evidence="3">Peripheral membrane protein</topology>
        <orientation evidence="3">Cytoplasmic side</orientation>
    </subcellularLocation>
</comment>
<comment type="function">
    <text evidence="3">NDH-1 shuttles electrons from NADH, via FMN and iron-sulfur (Fe-S) centers, to quinones in the respiratory chain. The immediate electron acceptor for the enzyme in this species is believed to be ubiquinone. Couples the redox reaction to proton translocation (for every two electrons transferred, four hydrogen ions are translocated across the cytoplasmic membrane), and thus conserves the redox energy in a proton gradient.</text>
</comment>
<keyword evidence="3 8" id="KW-0830">Ubiquinone</keyword>
<dbReference type="NCBIfam" id="TIGR01961">
    <property type="entry name" value="NuoC_fam"/>
    <property type="match status" value="1"/>
</dbReference>
<comment type="similarity">
    <text evidence="1 3 4">Belongs to the complex I 30 kDa subunit family.</text>
</comment>
<keyword evidence="3 4" id="KW-1278">Translocase</keyword>
<dbReference type="Proteomes" id="UP000295781">
    <property type="component" value="Chromosome"/>
</dbReference>
<protein>
    <recommendedName>
        <fullName evidence="3">NADH-quinone oxidoreductase subunit C</fullName>
        <ecNumber evidence="3">7.1.1.-</ecNumber>
    </recommendedName>
    <alternativeName>
        <fullName evidence="3">NADH dehydrogenase I subunit C</fullName>
    </alternativeName>
    <alternativeName>
        <fullName evidence="3">NDH-1 subunit C</fullName>
    </alternativeName>
</protein>
<dbReference type="OrthoDB" id="9803286at2"/>
<keyword evidence="3 5" id="KW-0874">Quinone</keyword>
<evidence type="ECO:0000313" key="9">
    <source>
        <dbReference type="Proteomes" id="UP000295781"/>
    </source>
</evidence>
<dbReference type="PROSITE" id="PS00542">
    <property type="entry name" value="COMPLEX1_30K"/>
    <property type="match status" value="1"/>
</dbReference>
<dbReference type="HAMAP" id="MF_01357">
    <property type="entry name" value="NDH1_NuoC"/>
    <property type="match status" value="1"/>
</dbReference>
<comment type="catalytic activity">
    <reaction evidence="3 5">
        <text>a quinone + NADH + 5 H(+)(in) = a quinol + NAD(+) + 4 H(+)(out)</text>
        <dbReference type="Rhea" id="RHEA:57888"/>
        <dbReference type="ChEBI" id="CHEBI:15378"/>
        <dbReference type="ChEBI" id="CHEBI:24646"/>
        <dbReference type="ChEBI" id="CHEBI:57540"/>
        <dbReference type="ChEBI" id="CHEBI:57945"/>
        <dbReference type="ChEBI" id="CHEBI:132124"/>
    </reaction>
</comment>
<accession>A0A4P2PU58</accession>
<name>A0A4P2PU58_SORCE</name>
<evidence type="ECO:0000313" key="8">
    <source>
        <dbReference type="EMBL" id="AUX20128.1"/>
    </source>
</evidence>
<sequence>MSKKVLELLTAHFPDAVLETHSQFGDDTAVIEPAAWRDVALFLRNDPRSLMNMFVDLTAVDYLWRGDVPRFEVVCHLRSLERAHRIRIKARVGDEEGNGAEIDSLVPVWKGANWFERECYDLLGIVFKGHPDLRRILMYPEFQGHPLRKDYPANRIQPLVPFRDVPNTGKLPPFGPDEGMSFGRQSHDFALYQHDQHANGASVESTGGDEASDNGKPQGLGAAALEDRS</sequence>
<reference evidence="8 9" key="1">
    <citation type="submission" date="2015-09" db="EMBL/GenBank/DDBJ databases">
        <title>Sorangium comparison.</title>
        <authorList>
            <person name="Zaburannyi N."/>
            <person name="Bunk B."/>
            <person name="Overmann J."/>
            <person name="Mueller R."/>
        </authorList>
    </citation>
    <scope>NUCLEOTIDE SEQUENCE [LARGE SCALE GENOMIC DNA]</scope>
    <source>
        <strain evidence="8 9">So ceGT47</strain>
    </source>
</reference>
<evidence type="ECO:0000256" key="2">
    <source>
        <dbReference type="ARBA" id="ARBA00022448"/>
    </source>
</evidence>
<evidence type="ECO:0000256" key="4">
    <source>
        <dbReference type="RuleBase" id="RU003456"/>
    </source>
</evidence>
<comment type="subunit">
    <text evidence="3">NDH-1 is composed of 14 different subunits. Subunits NuoB, C, D, E, F, and G constitute the peripheral sector of the complex.</text>
</comment>
<evidence type="ECO:0000256" key="3">
    <source>
        <dbReference type="HAMAP-Rule" id="MF_01357"/>
    </source>
</evidence>
<dbReference type="Gene3D" id="3.30.460.80">
    <property type="entry name" value="NADH:ubiquinone oxidoreductase, 30kDa subunit"/>
    <property type="match status" value="1"/>
</dbReference>
<keyword evidence="2 3" id="KW-0813">Transport</keyword>
<feature type="domain" description="NADH:ubiquinone oxidoreductase 30kDa subunit" evidence="7">
    <location>
        <begin position="30"/>
        <end position="154"/>
    </location>
</feature>
<dbReference type="InterPro" id="IPR037232">
    <property type="entry name" value="NADH_quin_OxRdtase_su_C/D-like"/>
</dbReference>
<dbReference type="InterPro" id="IPR010218">
    <property type="entry name" value="NADH_DH_suC"/>
</dbReference>
<dbReference type="EC" id="7.1.1.-" evidence="3"/>
<keyword evidence="3" id="KW-0472">Membrane</keyword>
<dbReference type="RefSeq" id="WP_129345091.1">
    <property type="nucleotide sequence ID" value="NZ_CP012670.1"/>
</dbReference>
<dbReference type="SUPFAM" id="SSF143243">
    <property type="entry name" value="Nqo5-like"/>
    <property type="match status" value="1"/>
</dbReference>
<keyword evidence="3 4" id="KW-0520">NAD</keyword>
<dbReference type="PANTHER" id="PTHR10884:SF14">
    <property type="entry name" value="NADH DEHYDROGENASE [UBIQUINONE] IRON-SULFUR PROTEIN 3, MITOCHONDRIAL"/>
    <property type="match status" value="1"/>
</dbReference>
<evidence type="ECO:0000256" key="5">
    <source>
        <dbReference type="RuleBase" id="RU003582"/>
    </source>
</evidence>
<dbReference type="AlphaFoldDB" id="A0A4P2PU58"/>
<dbReference type="PANTHER" id="PTHR10884">
    <property type="entry name" value="NADH DEHYDROGENASE UBIQUINONE IRON-SULFUR PROTEIN 3"/>
    <property type="match status" value="1"/>
</dbReference>
<evidence type="ECO:0000256" key="6">
    <source>
        <dbReference type="SAM" id="MobiDB-lite"/>
    </source>
</evidence>
<dbReference type="EMBL" id="CP012670">
    <property type="protein sequence ID" value="AUX20128.1"/>
    <property type="molecule type" value="Genomic_DNA"/>
</dbReference>
<evidence type="ECO:0000259" key="7">
    <source>
        <dbReference type="Pfam" id="PF00329"/>
    </source>
</evidence>
<feature type="region of interest" description="Disordered" evidence="6">
    <location>
        <begin position="186"/>
        <end position="229"/>
    </location>
</feature>
<dbReference type="InterPro" id="IPR020396">
    <property type="entry name" value="NADH_UbQ_OxRdtase_CS"/>
</dbReference>
<keyword evidence="3" id="KW-1003">Cell membrane</keyword>
<dbReference type="GO" id="GO:0050136">
    <property type="term" value="F:NADH dehydrogenase (quinone) (non-electrogenic) activity"/>
    <property type="evidence" value="ECO:0007669"/>
    <property type="project" value="UniProtKB-UniRule"/>
</dbReference>
<organism evidence="8 9">
    <name type="scientific">Sorangium cellulosum</name>
    <name type="common">Polyangium cellulosum</name>
    <dbReference type="NCBI Taxonomy" id="56"/>
    <lineage>
        <taxon>Bacteria</taxon>
        <taxon>Pseudomonadati</taxon>
        <taxon>Myxococcota</taxon>
        <taxon>Polyangia</taxon>
        <taxon>Polyangiales</taxon>
        <taxon>Polyangiaceae</taxon>
        <taxon>Sorangium</taxon>
    </lineage>
</organism>
<dbReference type="GO" id="GO:0008137">
    <property type="term" value="F:NADH dehydrogenase (ubiquinone) activity"/>
    <property type="evidence" value="ECO:0007669"/>
    <property type="project" value="InterPro"/>
</dbReference>
<proteinExistence type="inferred from homology"/>
<evidence type="ECO:0000256" key="1">
    <source>
        <dbReference type="ARBA" id="ARBA00007569"/>
    </source>
</evidence>
<dbReference type="Pfam" id="PF00329">
    <property type="entry name" value="Complex1_30kDa"/>
    <property type="match status" value="1"/>
</dbReference>